<dbReference type="EMBL" id="JACKWZ010000209">
    <property type="protein sequence ID" value="KAF9411904.1"/>
    <property type="molecule type" value="Genomic_DNA"/>
</dbReference>
<reference evidence="2" key="1">
    <citation type="submission" date="2020-08" db="EMBL/GenBank/DDBJ databases">
        <title>Spodoptera exigua strain:BAW_Kor-Di-RS1 Genome sequencing and assembly.</title>
        <authorList>
            <person name="Kim J."/>
            <person name="Nam H.Y."/>
            <person name="Kwon M."/>
            <person name="Choi J.H."/>
            <person name="Cho S.R."/>
            <person name="Kim G.-H."/>
        </authorList>
    </citation>
    <scope>NUCLEOTIDE SEQUENCE</scope>
    <source>
        <strain evidence="2">BAW_Kor-Di-RS1</strain>
        <tissue evidence="2">Whole-body</tissue>
    </source>
</reference>
<comment type="caution">
    <text evidence="2">The sequence shown here is derived from an EMBL/GenBank/DDBJ whole genome shotgun (WGS) entry which is preliminary data.</text>
</comment>
<gene>
    <name evidence="2" type="ORF">HW555_009439</name>
</gene>
<evidence type="ECO:0000313" key="2">
    <source>
        <dbReference type="EMBL" id="KAF9411904.1"/>
    </source>
</evidence>
<proteinExistence type="predicted"/>
<protein>
    <submittedName>
        <fullName evidence="2">Uncharacterized protein</fullName>
    </submittedName>
</protein>
<keyword evidence="3" id="KW-1185">Reference proteome</keyword>
<feature type="region of interest" description="Disordered" evidence="1">
    <location>
        <begin position="1"/>
        <end position="23"/>
    </location>
</feature>
<dbReference type="AlphaFoldDB" id="A0A835GD28"/>
<organism evidence="2 3">
    <name type="scientific">Spodoptera exigua</name>
    <name type="common">Beet armyworm</name>
    <name type="synonym">Noctua fulgens</name>
    <dbReference type="NCBI Taxonomy" id="7107"/>
    <lineage>
        <taxon>Eukaryota</taxon>
        <taxon>Metazoa</taxon>
        <taxon>Ecdysozoa</taxon>
        <taxon>Arthropoda</taxon>
        <taxon>Hexapoda</taxon>
        <taxon>Insecta</taxon>
        <taxon>Pterygota</taxon>
        <taxon>Neoptera</taxon>
        <taxon>Endopterygota</taxon>
        <taxon>Lepidoptera</taxon>
        <taxon>Glossata</taxon>
        <taxon>Ditrysia</taxon>
        <taxon>Noctuoidea</taxon>
        <taxon>Noctuidae</taxon>
        <taxon>Amphipyrinae</taxon>
        <taxon>Spodoptera</taxon>
    </lineage>
</organism>
<evidence type="ECO:0000313" key="3">
    <source>
        <dbReference type="Proteomes" id="UP000648187"/>
    </source>
</evidence>
<evidence type="ECO:0000256" key="1">
    <source>
        <dbReference type="SAM" id="MobiDB-lite"/>
    </source>
</evidence>
<accession>A0A835GD28</accession>
<sequence>MNSLRKNKSSVKQAASKQPNRAYHLHDSSICNAWISDKLPEHGKQCTMVLKLVVLTSFFRGLECKNCKATSQFLKRTVLKL</sequence>
<name>A0A835GD28_SPOEX</name>
<dbReference type="Proteomes" id="UP000648187">
    <property type="component" value="Unassembled WGS sequence"/>
</dbReference>
<feature type="compositionally biased region" description="Polar residues" evidence="1">
    <location>
        <begin position="10"/>
        <end position="19"/>
    </location>
</feature>